<comment type="function">
    <text evidence="6">May nick specific sequences that contain T:G mispairs resulting from m5C-deamination.</text>
</comment>
<dbReference type="EMBL" id="JAFREP010000005">
    <property type="protein sequence ID" value="MBO1318361.1"/>
    <property type="molecule type" value="Genomic_DNA"/>
</dbReference>
<evidence type="ECO:0000313" key="8">
    <source>
        <dbReference type="EMBL" id="MBO1318361.1"/>
    </source>
</evidence>
<keyword evidence="1 6" id="KW-0540">Nuclease</keyword>
<keyword evidence="9" id="KW-1185">Reference proteome</keyword>
<dbReference type="SUPFAM" id="SSF52980">
    <property type="entry name" value="Restriction endonuclease-like"/>
    <property type="match status" value="1"/>
</dbReference>
<dbReference type="Proteomes" id="UP000664417">
    <property type="component" value="Unassembled WGS sequence"/>
</dbReference>
<evidence type="ECO:0000256" key="4">
    <source>
        <dbReference type="ARBA" id="ARBA00022801"/>
    </source>
</evidence>
<accession>A0A8J7Q5J3</accession>
<dbReference type="PIRSF" id="PIRSF018267">
    <property type="entry name" value="VSR_endonuc"/>
    <property type="match status" value="1"/>
</dbReference>
<sequence length="137" mass="16625">MDKPMDNLSEQQRRRCMKRVKNKNTKPEIVLRKALWQKGFRYRLKVKLIGRPDLVFVGRRIVVFVDGCFWHGCPRCKNIPKTNREFWQAKIDKNMVRDVEVTETPRADNWRVLRFWEHEIKRDFERVIAEITAQLKV</sequence>
<comment type="caution">
    <text evidence="8">The sequence shown here is derived from an EMBL/GenBank/DDBJ whole genome shotgun (WGS) entry which is preliminary data.</text>
</comment>
<dbReference type="RefSeq" id="WP_207858085.1">
    <property type="nucleotide sequence ID" value="NZ_JAFREP010000005.1"/>
</dbReference>
<evidence type="ECO:0000256" key="1">
    <source>
        <dbReference type="ARBA" id="ARBA00022722"/>
    </source>
</evidence>
<dbReference type="Pfam" id="PF04480">
    <property type="entry name" value="DUF559"/>
    <property type="match status" value="1"/>
</dbReference>
<keyword evidence="2 6" id="KW-0255">Endonuclease</keyword>
<keyword evidence="5 6" id="KW-0234">DNA repair</keyword>
<dbReference type="InterPro" id="IPR004603">
    <property type="entry name" value="DNA_mismatch_endonuc_vsr"/>
</dbReference>
<name>A0A8J7Q5J3_9BACT</name>
<evidence type="ECO:0000256" key="3">
    <source>
        <dbReference type="ARBA" id="ARBA00022763"/>
    </source>
</evidence>
<keyword evidence="3 6" id="KW-0227">DNA damage</keyword>
<dbReference type="GO" id="GO:0004519">
    <property type="term" value="F:endonuclease activity"/>
    <property type="evidence" value="ECO:0007669"/>
    <property type="project" value="UniProtKB-KW"/>
</dbReference>
<comment type="similarity">
    <text evidence="6">Belongs to the vsr family.</text>
</comment>
<keyword evidence="4 6" id="KW-0378">Hydrolase</keyword>
<dbReference type="Pfam" id="PF03852">
    <property type="entry name" value="Vsr"/>
    <property type="match status" value="1"/>
</dbReference>
<proteinExistence type="inferred from homology"/>
<dbReference type="CDD" id="cd00221">
    <property type="entry name" value="Vsr"/>
    <property type="match status" value="1"/>
</dbReference>
<evidence type="ECO:0000256" key="5">
    <source>
        <dbReference type="ARBA" id="ARBA00023204"/>
    </source>
</evidence>
<organism evidence="8 9">
    <name type="scientific">Acanthopleuribacter pedis</name>
    <dbReference type="NCBI Taxonomy" id="442870"/>
    <lineage>
        <taxon>Bacteria</taxon>
        <taxon>Pseudomonadati</taxon>
        <taxon>Acidobacteriota</taxon>
        <taxon>Holophagae</taxon>
        <taxon>Acanthopleuribacterales</taxon>
        <taxon>Acanthopleuribacteraceae</taxon>
        <taxon>Acanthopleuribacter</taxon>
    </lineage>
</organism>
<dbReference type="EC" id="3.1.-.-" evidence="6"/>
<feature type="domain" description="DUF559" evidence="7">
    <location>
        <begin position="92"/>
        <end position="135"/>
    </location>
</feature>
<evidence type="ECO:0000313" key="9">
    <source>
        <dbReference type="Proteomes" id="UP000664417"/>
    </source>
</evidence>
<dbReference type="NCBIfam" id="TIGR00632">
    <property type="entry name" value="vsr"/>
    <property type="match status" value="1"/>
</dbReference>
<evidence type="ECO:0000256" key="6">
    <source>
        <dbReference type="PIRNR" id="PIRNR018267"/>
    </source>
</evidence>
<protein>
    <recommendedName>
        <fullName evidence="6">Very short patch repair endonuclease</fullName>
        <ecNumber evidence="6">3.1.-.-</ecNumber>
    </recommendedName>
</protein>
<dbReference type="AlphaFoldDB" id="A0A8J7Q5J3"/>
<dbReference type="Gene3D" id="3.40.960.10">
    <property type="entry name" value="VSR Endonuclease"/>
    <property type="match status" value="1"/>
</dbReference>
<dbReference type="InterPro" id="IPR011335">
    <property type="entry name" value="Restrct_endonuc-II-like"/>
</dbReference>
<dbReference type="InterPro" id="IPR007569">
    <property type="entry name" value="DUF559"/>
</dbReference>
<gene>
    <name evidence="8" type="ORF">J3U88_07835</name>
</gene>
<evidence type="ECO:0000259" key="7">
    <source>
        <dbReference type="Pfam" id="PF04480"/>
    </source>
</evidence>
<evidence type="ECO:0000256" key="2">
    <source>
        <dbReference type="ARBA" id="ARBA00022759"/>
    </source>
</evidence>
<reference evidence="8" key="1">
    <citation type="submission" date="2021-03" db="EMBL/GenBank/DDBJ databases">
        <authorList>
            <person name="Wang G."/>
        </authorList>
    </citation>
    <scope>NUCLEOTIDE SEQUENCE</scope>
    <source>
        <strain evidence="8">KCTC 12899</strain>
    </source>
</reference>
<dbReference type="GO" id="GO:0016787">
    <property type="term" value="F:hydrolase activity"/>
    <property type="evidence" value="ECO:0007669"/>
    <property type="project" value="UniProtKB-KW"/>
</dbReference>
<dbReference type="GO" id="GO:0006298">
    <property type="term" value="P:mismatch repair"/>
    <property type="evidence" value="ECO:0007669"/>
    <property type="project" value="UniProtKB-UniRule"/>
</dbReference>